<feature type="domain" description="Deoxynucleoside kinase" evidence="9">
    <location>
        <begin position="12"/>
        <end position="207"/>
    </location>
</feature>
<evidence type="ECO:0000259" key="9">
    <source>
        <dbReference type="Pfam" id="PF01712"/>
    </source>
</evidence>
<dbReference type="SUPFAM" id="SSF52540">
    <property type="entry name" value="P-loop containing nucleoside triphosphate hydrolases"/>
    <property type="match status" value="1"/>
</dbReference>
<feature type="binding site" evidence="8">
    <location>
        <begin position="145"/>
        <end position="149"/>
    </location>
    <ligand>
        <name>ATP</name>
        <dbReference type="ChEBI" id="CHEBI:30616"/>
    </ligand>
</feature>
<dbReference type="PANTHER" id="PTHR10513">
    <property type="entry name" value="DEOXYNUCLEOSIDE KINASE"/>
    <property type="match status" value="1"/>
</dbReference>
<reference evidence="11" key="1">
    <citation type="submission" date="2017-06" db="EMBL/GenBank/DDBJ databases">
        <authorList>
            <person name="Varghese N."/>
            <person name="Submissions S."/>
        </authorList>
    </citation>
    <scope>NUCLEOTIDE SEQUENCE [LARGE SCALE GENOMIC DNA]</scope>
    <source>
        <strain evidence="11">JAD2</strain>
    </source>
</reference>
<keyword evidence="11" id="KW-1185">Reference proteome</keyword>
<dbReference type="AlphaFoldDB" id="A0A212RMC6"/>
<sequence length="226" mass="26679">MTDHGIFGKKFIAIAGNIGVGKSALTERLAQALGWEPFLEAVDDNPYLADFYRDMARWGFHSQIFFLSRRLRHHVLLLQRPHSVIQDRTIYEDAEIFARNLYEQGDLSERDWRVYRELYDALLMFLPPPDLVIYLRASVPTLRHRIALRGRAFEREIPSDYLERLNRLYEDWIRRFDLCPVLTIPADRLDFVQHPRHLRLIVEKVIEKLQGKEEVTFDDALADPAF</sequence>
<feature type="binding site" evidence="7">
    <location>
        <position position="63"/>
    </location>
    <ligand>
        <name>substrate</name>
    </ligand>
</feature>
<feature type="binding site" evidence="7">
    <location>
        <position position="40"/>
    </location>
    <ligand>
        <name>substrate</name>
    </ligand>
</feature>
<dbReference type="InterPro" id="IPR050566">
    <property type="entry name" value="Deoxyribonucleoside_kinase"/>
</dbReference>
<protein>
    <submittedName>
        <fullName evidence="10">Deoxyadenosine/deoxycytidine kinase</fullName>
    </submittedName>
</protein>
<dbReference type="PANTHER" id="PTHR10513:SF35">
    <property type="entry name" value="DEOXYADENOSINE KINASE"/>
    <property type="match status" value="1"/>
</dbReference>
<evidence type="ECO:0000313" key="10">
    <source>
        <dbReference type="EMBL" id="SNB73690.1"/>
    </source>
</evidence>
<gene>
    <name evidence="10" type="ORF">SAMN02746019_00019530</name>
</gene>
<dbReference type="CDD" id="cd01673">
    <property type="entry name" value="dNK"/>
    <property type="match status" value="1"/>
</dbReference>
<dbReference type="Gene3D" id="3.40.50.300">
    <property type="entry name" value="P-loop containing nucleotide triphosphate hydrolases"/>
    <property type="match status" value="1"/>
</dbReference>
<dbReference type="RefSeq" id="WP_200808220.1">
    <property type="nucleotide sequence ID" value="NZ_FYEK01000071.1"/>
</dbReference>
<dbReference type="EMBL" id="FYEK01000071">
    <property type="protein sequence ID" value="SNB73690.1"/>
    <property type="molecule type" value="Genomic_DNA"/>
</dbReference>
<evidence type="ECO:0000256" key="1">
    <source>
        <dbReference type="ARBA" id="ARBA00007420"/>
    </source>
</evidence>
<dbReference type="Pfam" id="PF01712">
    <property type="entry name" value="dNK"/>
    <property type="match status" value="1"/>
</dbReference>
<feature type="binding site" evidence="7">
    <location>
        <position position="88"/>
    </location>
    <ligand>
        <name>substrate</name>
    </ligand>
</feature>
<dbReference type="InterPro" id="IPR002624">
    <property type="entry name" value="DCK/DGK"/>
</dbReference>
<evidence type="ECO:0000256" key="2">
    <source>
        <dbReference type="ARBA" id="ARBA00022679"/>
    </source>
</evidence>
<dbReference type="FunFam" id="3.40.50.300:FF:000659">
    <property type="entry name" value="Deoxyguanosine kinase"/>
    <property type="match status" value="1"/>
</dbReference>
<dbReference type="GO" id="GO:0005524">
    <property type="term" value="F:ATP binding"/>
    <property type="evidence" value="ECO:0007669"/>
    <property type="project" value="UniProtKB-KW"/>
</dbReference>
<dbReference type="GO" id="GO:0019136">
    <property type="term" value="F:deoxynucleoside kinase activity"/>
    <property type="evidence" value="ECO:0007669"/>
    <property type="project" value="InterPro"/>
</dbReference>
<dbReference type="InParanoid" id="A0A212RMC6"/>
<dbReference type="FunCoup" id="A0A212RMC6">
    <property type="interactions" value="207"/>
</dbReference>
<feature type="binding site" evidence="7">
    <location>
        <position position="154"/>
    </location>
    <ligand>
        <name>substrate</name>
    </ligand>
</feature>
<keyword evidence="4 10" id="KW-0418">Kinase</keyword>
<evidence type="ECO:0000313" key="11">
    <source>
        <dbReference type="Proteomes" id="UP000197025"/>
    </source>
</evidence>
<evidence type="ECO:0000256" key="8">
    <source>
        <dbReference type="PIRSR" id="PIRSR000705-3"/>
    </source>
</evidence>
<dbReference type="InterPro" id="IPR031314">
    <property type="entry name" value="DNK_dom"/>
</dbReference>
<evidence type="ECO:0000256" key="6">
    <source>
        <dbReference type="PIRSR" id="PIRSR000705-1"/>
    </source>
</evidence>
<proteinExistence type="inferred from homology"/>
<comment type="similarity">
    <text evidence="1">Belongs to the DCK/DGK family.</text>
</comment>
<evidence type="ECO:0000256" key="3">
    <source>
        <dbReference type="ARBA" id="ARBA00022741"/>
    </source>
</evidence>
<dbReference type="Proteomes" id="UP000197025">
    <property type="component" value="Unassembled WGS sequence"/>
</dbReference>
<feature type="binding site" evidence="8">
    <location>
        <begin position="189"/>
        <end position="191"/>
    </location>
    <ligand>
        <name>ATP</name>
        <dbReference type="ChEBI" id="CHEBI:30616"/>
    </ligand>
</feature>
<feature type="binding site" evidence="7">
    <location>
        <position position="52"/>
    </location>
    <ligand>
        <name>substrate</name>
    </ligand>
</feature>
<organism evidence="10 11">
    <name type="scientific">Thermoflexus hugenholtzii JAD2</name>
    <dbReference type="NCBI Taxonomy" id="877466"/>
    <lineage>
        <taxon>Bacteria</taxon>
        <taxon>Bacillati</taxon>
        <taxon>Chloroflexota</taxon>
        <taxon>Thermoflexia</taxon>
        <taxon>Thermoflexales</taxon>
        <taxon>Thermoflexaceae</taxon>
        <taxon>Thermoflexus</taxon>
    </lineage>
</organism>
<keyword evidence="2" id="KW-0808">Transferase</keyword>
<dbReference type="InterPro" id="IPR027417">
    <property type="entry name" value="P-loop_NTPase"/>
</dbReference>
<dbReference type="PIRSF" id="PIRSF000705">
    <property type="entry name" value="DNK"/>
    <property type="match status" value="1"/>
</dbReference>
<feature type="binding site" evidence="7">
    <location>
        <position position="93"/>
    </location>
    <ligand>
        <name>substrate</name>
    </ligand>
</feature>
<evidence type="ECO:0000256" key="4">
    <source>
        <dbReference type="ARBA" id="ARBA00022777"/>
    </source>
</evidence>
<feature type="active site" description="Proton acceptor" evidence="6">
    <location>
        <position position="87"/>
    </location>
</feature>
<evidence type="ECO:0000256" key="5">
    <source>
        <dbReference type="ARBA" id="ARBA00022840"/>
    </source>
</evidence>
<name>A0A212RMC6_9CHLR</name>
<evidence type="ECO:0000256" key="7">
    <source>
        <dbReference type="PIRSR" id="PIRSR000705-2"/>
    </source>
</evidence>
<keyword evidence="5 8" id="KW-0067">ATP-binding</keyword>
<accession>A0A212RMC6</accession>
<keyword evidence="3 8" id="KW-0547">Nucleotide-binding</keyword>
<dbReference type="GO" id="GO:0005737">
    <property type="term" value="C:cytoplasm"/>
    <property type="evidence" value="ECO:0007669"/>
    <property type="project" value="TreeGrafter"/>
</dbReference>